<organism evidence="2 3">
    <name type="scientific">Trypanosoma cruzi marinkellei</name>
    <dbReference type="NCBI Taxonomy" id="85056"/>
    <lineage>
        <taxon>Eukaryota</taxon>
        <taxon>Discoba</taxon>
        <taxon>Euglenozoa</taxon>
        <taxon>Kinetoplastea</taxon>
        <taxon>Metakinetoplastina</taxon>
        <taxon>Trypanosomatida</taxon>
        <taxon>Trypanosomatidae</taxon>
        <taxon>Trypanosoma</taxon>
        <taxon>Schizotrypanum</taxon>
    </lineage>
</organism>
<gene>
    <name evidence="2" type="ORF">MOQ_002853</name>
</gene>
<evidence type="ECO:0000256" key="1">
    <source>
        <dbReference type="SAM" id="Coils"/>
    </source>
</evidence>
<keyword evidence="1" id="KW-0175">Coiled coil</keyword>
<dbReference type="EMBL" id="AHKC01009334">
    <property type="protein sequence ID" value="EKF33285.1"/>
    <property type="molecule type" value="Genomic_DNA"/>
</dbReference>
<accession>K2N1F5</accession>
<dbReference type="Proteomes" id="UP000007350">
    <property type="component" value="Unassembled WGS sequence"/>
</dbReference>
<keyword evidence="3" id="KW-1185">Reference proteome</keyword>
<reference evidence="2 3" key="1">
    <citation type="journal article" date="2012" name="BMC Genomics">
        <title>Comparative genomic analysis of human infective Trypanosoma cruzi lineages with the bat-restricted subspecies T. cruzi marinkellei.</title>
        <authorList>
            <person name="Franzen O."/>
            <person name="Talavera-Lopez C."/>
            <person name="Ochaya S."/>
            <person name="Butler C.E."/>
            <person name="Messenger L.A."/>
            <person name="Lewis M.D."/>
            <person name="Llewellyn M.S."/>
            <person name="Marinkelle C.J."/>
            <person name="Tyler K.M."/>
            <person name="Miles M.A."/>
            <person name="Andersson B."/>
        </authorList>
    </citation>
    <scope>NUCLEOTIDE SEQUENCE [LARGE SCALE GENOMIC DNA]</scope>
    <source>
        <strain evidence="2 3">B7</strain>
    </source>
</reference>
<proteinExistence type="predicted"/>
<name>K2N1F5_TRYCR</name>
<feature type="coiled-coil region" evidence="1">
    <location>
        <begin position="258"/>
        <end position="292"/>
    </location>
</feature>
<dbReference type="AlphaFoldDB" id="K2N1F5"/>
<dbReference type="OrthoDB" id="248995at2759"/>
<protein>
    <submittedName>
        <fullName evidence="2">Uncharacterized protein</fullName>
    </submittedName>
</protein>
<comment type="caution">
    <text evidence="2">The sequence shown here is derived from an EMBL/GenBank/DDBJ whole genome shotgun (WGS) entry which is preliminary data.</text>
</comment>
<evidence type="ECO:0000313" key="2">
    <source>
        <dbReference type="EMBL" id="EKF33285.1"/>
    </source>
</evidence>
<sequence length="398" mass="44599">MQTSSVTPPYGACRHFPSFSSSFAVSLGSPVGGERVPEAVADGGRREVAAPQLSCHITTEGGQRPAGLAHAPHGFRVLELEEELRGLRAENKKLRLVEEQFWVLLVENEELRKAATHTRDSVGVCCGEGKRCTDAFPHGITGEKKAEKSWRASSCAHTHGGCMDLFLARELKDVFPMDCAGAVKRHLEREDSVEKYLLWLRSKQREGDYADKPNDVFLSNHGGALVKGEEGGGRGVDATFNMHPVREENCLVSDYSQQDSYEREVASLQRSVECTQRELKETRDMLELANESRAAALKDCARMSEQVKTLTEHLQEILKSNKASCELRLENEALNVLVEKQAHEIKVRDQIVTEMRSLLQRLQDMRSLEETSLSEENERARQQLLERRVISVCVSPEK</sequence>
<evidence type="ECO:0000313" key="3">
    <source>
        <dbReference type="Proteomes" id="UP000007350"/>
    </source>
</evidence>